<feature type="active site" description="Proton acceptor" evidence="4">
    <location>
        <position position="262"/>
    </location>
</feature>
<dbReference type="AlphaFoldDB" id="A0A199W7R9"/>
<proteinExistence type="predicted"/>
<gene>
    <name evidence="7" type="ORF">ACMD2_04162</name>
</gene>
<evidence type="ECO:0000313" key="8">
    <source>
        <dbReference type="Proteomes" id="UP000092600"/>
    </source>
</evidence>
<name>A0A199W7R9_ANACO</name>
<dbReference type="Gene3D" id="1.10.10.10">
    <property type="entry name" value="Winged helix-like DNA-binding domain superfamily/Winged helix DNA-binding domain"/>
    <property type="match status" value="1"/>
</dbReference>
<keyword evidence="1 7" id="KW-0489">Methyltransferase</keyword>
<feature type="domain" description="O-methyltransferase C-terminal" evidence="5">
    <location>
        <begin position="154"/>
        <end position="344"/>
    </location>
</feature>
<dbReference type="InterPro" id="IPR036390">
    <property type="entry name" value="WH_DNA-bd_sf"/>
</dbReference>
<dbReference type="Proteomes" id="UP000092600">
    <property type="component" value="Unassembled WGS sequence"/>
</dbReference>
<evidence type="ECO:0000256" key="4">
    <source>
        <dbReference type="PIRSR" id="PIRSR005739-1"/>
    </source>
</evidence>
<dbReference type="STRING" id="4615.A0A199W7R9"/>
<dbReference type="GO" id="GO:0008171">
    <property type="term" value="F:O-methyltransferase activity"/>
    <property type="evidence" value="ECO:0007669"/>
    <property type="project" value="InterPro"/>
</dbReference>
<evidence type="ECO:0000313" key="7">
    <source>
        <dbReference type="EMBL" id="OAY85286.1"/>
    </source>
</evidence>
<evidence type="ECO:0000256" key="1">
    <source>
        <dbReference type="ARBA" id="ARBA00022603"/>
    </source>
</evidence>
<accession>A0A199W7R9</accession>
<dbReference type="Pfam" id="PF00891">
    <property type="entry name" value="Methyltransf_2"/>
    <property type="match status" value="1"/>
</dbReference>
<dbReference type="EMBL" id="LSRQ01000111">
    <property type="protein sequence ID" value="OAY85286.1"/>
    <property type="molecule type" value="Genomic_DNA"/>
</dbReference>
<dbReference type="PIRSF" id="PIRSF005739">
    <property type="entry name" value="O-mtase"/>
    <property type="match status" value="1"/>
</dbReference>
<organism evidence="7 8">
    <name type="scientific">Ananas comosus</name>
    <name type="common">Pineapple</name>
    <name type="synonym">Ananas ananas</name>
    <dbReference type="NCBI Taxonomy" id="4615"/>
    <lineage>
        <taxon>Eukaryota</taxon>
        <taxon>Viridiplantae</taxon>
        <taxon>Streptophyta</taxon>
        <taxon>Embryophyta</taxon>
        <taxon>Tracheophyta</taxon>
        <taxon>Spermatophyta</taxon>
        <taxon>Magnoliopsida</taxon>
        <taxon>Liliopsida</taxon>
        <taxon>Poales</taxon>
        <taxon>Bromeliaceae</taxon>
        <taxon>Bromelioideae</taxon>
        <taxon>Ananas</taxon>
    </lineage>
</organism>
<dbReference type="GO" id="GO:0046983">
    <property type="term" value="F:protein dimerization activity"/>
    <property type="evidence" value="ECO:0007669"/>
    <property type="project" value="InterPro"/>
</dbReference>
<dbReference type="InterPro" id="IPR029063">
    <property type="entry name" value="SAM-dependent_MTases_sf"/>
</dbReference>
<dbReference type="PANTHER" id="PTHR11746">
    <property type="entry name" value="O-METHYLTRANSFERASE"/>
    <property type="match status" value="1"/>
</dbReference>
<reference evidence="7 8" key="1">
    <citation type="journal article" date="2016" name="DNA Res.">
        <title>The draft genome of MD-2 pineapple using hybrid error correction of long reads.</title>
        <authorList>
            <person name="Redwan R.M."/>
            <person name="Saidin A."/>
            <person name="Kumar S.V."/>
        </authorList>
    </citation>
    <scope>NUCLEOTIDE SEQUENCE [LARGE SCALE GENOMIC DNA]</scope>
    <source>
        <strain evidence="8">cv. MD2</strain>
        <tissue evidence="7">Leaf</tissue>
    </source>
</reference>
<dbReference type="SUPFAM" id="SSF46785">
    <property type="entry name" value="Winged helix' DNA-binding domain"/>
    <property type="match status" value="1"/>
</dbReference>
<dbReference type="SUPFAM" id="SSF53335">
    <property type="entry name" value="S-adenosyl-L-methionine-dependent methyltransferases"/>
    <property type="match status" value="1"/>
</dbReference>
<sequence length="364" mass="39920">MEEEHNLDLEGQIRAWQATMAMVYTMSLRCAVELGIPDIVNGAARAPLSVSRIAALLSPTPPRNHSALHRLLRFLAHKGVFAERVDPSTGEPAYAPTPTSRWFSRRSELSLASMVLLQTWSFQESPWHRLSERVVRCGGGVEGMGMPPHKEEDPWADLAAVPERAAVFNSAMAAMSGIAMRAVMAVYKGGFEGIRTLVDVGGGTGAVLKEITEQCPNIRGINFDLPHVVAAAPECPRVEHVGGSVFDGIPDGDAIFMKLLLHCFDDEGCLRILKNCQKAMPRKYGKLIIVDAVLGADDDDDDDDDDDGSLEDMKKTFDMLMLAYTGGKERTEAEWRKLLRSGGFPTCNIIRIPSFFSIIEAFAE</sequence>
<evidence type="ECO:0000256" key="2">
    <source>
        <dbReference type="ARBA" id="ARBA00022679"/>
    </source>
</evidence>
<dbReference type="InterPro" id="IPR012967">
    <property type="entry name" value="COMT_dimerisation"/>
</dbReference>
<dbReference type="GO" id="GO:0032259">
    <property type="term" value="P:methylation"/>
    <property type="evidence" value="ECO:0007669"/>
    <property type="project" value="UniProtKB-KW"/>
</dbReference>
<dbReference type="PROSITE" id="PS51683">
    <property type="entry name" value="SAM_OMT_II"/>
    <property type="match status" value="1"/>
</dbReference>
<evidence type="ECO:0000259" key="5">
    <source>
        <dbReference type="Pfam" id="PF00891"/>
    </source>
</evidence>
<keyword evidence="2 7" id="KW-0808">Transferase</keyword>
<feature type="domain" description="O-methyltransferase dimerisation" evidence="6">
    <location>
        <begin position="17"/>
        <end position="104"/>
    </location>
</feature>
<evidence type="ECO:0000259" key="6">
    <source>
        <dbReference type="Pfam" id="PF08100"/>
    </source>
</evidence>
<dbReference type="InterPro" id="IPR001077">
    <property type="entry name" value="COMT_C"/>
</dbReference>
<dbReference type="InterPro" id="IPR036388">
    <property type="entry name" value="WH-like_DNA-bd_sf"/>
</dbReference>
<dbReference type="Pfam" id="PF08100">
    <property type="entry name" value="Dimerisation"/>
    <property type="match status" value="1"/>
</dbReference>
<dbReference type="Gene3D" id="3.40.50.150">
    <property type="entry name" value="Vaccinia Virus protein VP39"/>
    <property type="match status" value="1"/>
</dbReference>
<dbReference type="InterPro" id="IPR016461">
    <property type="entry name" value="COMT-like"/>
</dbReference>
<comment type="caution">
    <text evidence="7">The sequence shown here is derived from an EMBL/GenBank/DDBJ whole genome shotgun (WGS) entry which is preliminary data.</text>
</comment>
<protein>
    <submittedName>
        <fullName evidence="7">(R,S)-reticuline 7-O-methyltransferase</fullName>
    </submittedName>
</protein>
<evidence type="ECO:0000256" key="3">
    <source>
        <dbReference type="ARBA" id="ARBA00022691"/>
    </source>
</evidence>
<keyword evidence="3" id="KW-0949">S-adenosyl-L-methionine</keyword>